<feature type="chain" id="PRO_5021943629" evidence="1">
    <location>
        <begin position="22"/>
        <end position="90"/>
    </location>
</feature>
<evidence type="ECO:0000256" key="1">
    <source>
        <dbReference type="SAM" id="SignalP"/>
    </source>
</evidence>
<gene>
    <name evidence="3" type="ORF">EUB48_07900</name>
</gene>
<evidence type="ECO:0000313" key="3">
    <source>
        <dbReference type="EMBL" id="QDL37217.1"/>
    </source>
</evidence>
<evidence type="ECO:0000313" key="4">
    <source>
        <dbReference type="Proteomes" id="UP000316798"/>
    </source>
</evidence>
<name>A0A515D9X8_9BURK</name>
<evidence type="ECO:0000259" key="2">
    <source>
        <dbReference type="Pfam" id="PF13511"/>
    </source>
</evidence>
<dbReference type="InterPro" id="IPR025392">
    <property type="entry name" value="DUF4124"/>
</dbReference>
<protein>
    <submittedName>
        <fullName evidence="3">DUF4124 domain-containing protein</fullName>
    </submittedName>
</protein>
<proteinExistence type="predicted"/>
<accession>A0A515D9X8</accession>
<keyword evidence="4" id="KW-1185">Reference proteome</keyword>
<sequence length="90" mass="9338">MNGCLRASWAMVLILALPASAQTVYRCIDEKGSIVLSDTVCAGDPQVVSRQGRTVYAPRPAPPVVPSAGVQPGRTKVPAAAAHVRAKAKS</sequence>
<feature type="signal peptide" evidence="1">
    <location>
        <begin position="1"/>
        <end position="21"/>
    </location>
</feature>
<dbReference type="KEGG" id="rhf:EUB48_07900"/>
<organism evidence="3 4">
    <name type="scientific">Rhodoferax sediminis</name>
    <dbReference type="NCBI Taxonomy" id="2509614"/>
    <lineage>
        <taxon>Bacteria</taxon>
        <taxon>Pseudomonadati</taxon>
        <taxon>Pseudomonadota</taxon>
        <taxon>Betaproteobacteria</taxon>
        <taxon>Burkholderiales</taxon>
        <taxon>Comamonadaceae</taxon>
        <taxon>Rhodoferax</taxon>
    </lineage>
</organism>
<dbReference type="Pfam" id="PF13511">
    <property type="entry name" value="DUF4124"/>
    <property type="match status" value="1"/>
</dbReference>
<reference evidence="3 4" key="1">
    <citation type="submission" date="2019-01" db="EMBL/GenBank/DDBJ databases">
        <title>Genomic insights into a novel species Rhodoferax sp.</title>
        <authorList>
            <person name="Jin L."/>
        </authorList>
    </citation>
    <scope>NUCLEOTIDE SEQUENCE [LARGE SCALE GENOMIC DNA]</scope>
    <source>
        <strain evidence="3 4">CHu59-6-5</strain>
    </source>
</reference>
<keyword evidence="1" id="KW-0732">Signal</keyword>
<dbReference type="AlphaFoldDB" id="A0A515D9X8"/>
<feature type="domain" description="DUF4124" evidence="2">
    <location>
        <begin position="13"/>
        <end position="62"/>
    </location>
</feature>
<dbReference type="Proteomes" id="UP000316798">
    <property type="component" value="Chromosome"/>
</dbReference>
<dbReference type="EMBL" id="CP035503">
    <property type="protein sequence ID" value="QDL37217.1"/>
    <property type="molecule type" value="Genomic_DNA"/>
</dbReference>